<protein>
    <recommendedName>
        <fullName evidence="5">F-box domain-containing protein</fullName>
    </recommendedName>
</protein>
<feature type="compositionally biased region" description="Acidic residues" evidence="2">
    <location>
        <begin position="543"/>
        <end position="601"/>
    </location>
</feature>
<keyword evidence="4" id="KW-1185">Reference proteome</keyword>
<sequence>MPSQAPLDVSPVNGQNADGSKPSSVLEELVDRSMRNIAGELMRLRQDNTRLQQNIQQLNDEQDRLKRLVQEANVEIALLRKEKAAFKGASQYLIEQTGYMPPTTLRQPVCPGKLPHEVLIVILRATRAPRYQLNPSVAHCRGWKSAWLTELRCRKGLMSVCKWWSGPAMELFYEDIVLRRMGQILALADMLTANMDTQRSLAQLVKSIRLDTCVVLGPCAESARDAMRSILSLCTALQTFEYHTAEGFSTAPTLPPGDESGVFNPTWFVDHTFGPFQATFNERMSGLMVLDIAMPLTHKQVAHLHELLCSATRLETLKVGRVQSAEDAENHLGALRVLQLPQLTALYVPADDARFVAYLAATWEVPRLARLTTLDARSIPYELLAAHGVRLLYLHLCPLRSGPVDDLVAWDIERIVELCPLVEHLVLPGLAHFQNGTLPSAKPGSPPGAALRYVDIWSRRKRLPALFSASEDVAVHRRYLPANLLHPDLPAICNPRIRLGDSGMRTIYFPGIRAMWSKHIIVRSCRDSGNMGVEADMPPDYCPESDESDSEESEEEDSSIGPDTDESEDLSTEEYTDSAEDEEADDADDVEGDGTDSEASGEDIVIAH</sequence>
<evidence type="ECO:0008006" key="5">
    <source>
        <dbReference type="Google" id="ProtNLM"/>
    </source>
</evidence>
<name>A0A1M2VD02_TRAPU</name>
<gene>
    <name evidence="3" type="ORF">TRAPUB_3724</name>
</gene>
<dbReference type="EMBL" id="MNAD01001459">
    <property type="protein sequence ID" value="OJT05454.1"/>
    <property type="molecule type" value="Genomic_DNA"/>
</dbReference>
<reference evidence="3 4" key="1">
    <citation type="submission" date="2016-10" db="EMBL/GenBank/DDBJ databases">
        <title>Genome sequence of the basidiomycete white-rot fungus Trametes pubescens.</title>
        <authorList>
            <person name="Makela M.R."/>
            <person name="Granchi Z."/>
            <person name="Peng M."/>
            <person name="De Vries R.P."/>
            <person name="Grigoriev I."/>
            <person name="Riley R."/>
            <person name="Hilden K."/>
        </authorList>
    </citation>
    <scope>NUCLEOTIDE SEQUENCE [LARGE SCALE GENOMIC DNA]</scope>
    <source>
        <strain evidence="3 4">FBCC735</strain>
    </source>
</reference>
<dbReference type="OrthoDB" id="3060996at2759"/>
<organism evidence="3 4">
    <name type="scientific">Trametes pubescens</name>
    <name type="common">White-rot fungus</name>
    <dbReference type="NCBI Taxonomy" id="154538"/>
    <lineage>
        <taxon>Eukaryota</taxon>
        <taxon>Fungi</taxon>
        <taxon>Dikarya</taxon>
        <taxon>Basidiomycota</taxon>
        <taxon>Agaricomycotina</taxon>
        <taxon>Agaricomycetes</taxon>
        <taxon>Polyporales</taxon>
        <taxon>Polyporaceae</taxon>
        <taxon>Trametes</taxon>
    </lineage>
</organism>
<keyword evidence="1" id="KW-0175">Coiled coil</keyword>
<feature type="region of interest" description="Disordered" evidence="2">
    <location>
        <begin position="1"/>
        <end position="24"/>
    </location>
</feature>
<evidence type="ECO:0000313" key="4">
    <source>
        <dbReference type="Proteomes" id="UP000184267"/>
    </source>
</evidence>
<evidence type="ECO:0000313" key="3">
    <source>
        <dbReference type="EMBL" id="OJT05454.1"/>
    </source>
</evidence>
<feature type="region of interest" description="Disordered" evidence="2">
    <location>
        <begin position="529"/>
        <end position="608"/>
    </location>
</feature>
<dbReference type="Proteomes" id="UP000184267">
    <property type="component" value="Unassembled WGS sequence"/>
</dbReference>
<comment type="caution">
    <text evidence="3">The sequence shown here is derived from an EMBL/GenBank/DDBJ whole genome shotgun (WGS) entry which is preliminary data.</text>
</comment>
<evidence type="ECO:0000256" key="1">
    <source>
        <dbReference type="SAM" id="Coils"/>
    </source>
</evidence>
<proteinExistence type="predicted"/>
<evidence type="ECO:0000256" key="2">
    <source>
        <dbReference type="SAM" id="MobiDB-lite"/>
    </source>
</evidence>
<dbReference type="OMA" id="LQTFEYH"/>
<dbReference type="AlphaFoldDB" id="A0A1M2VD02"/>
<feature type="coiled-coil region" evidence="1">
    <location>
        <begin position="34"/>
        <end position="82"/>
    </location>
</feature>
<accession>A0A1M2VD02</accession>
<feature type="compositionally biased region" description="Polar residues" evidence="2">
    <location>
        <begin position="12"/>
        <end position="23"/>
    </location>
</feature>